<dbReference type="AlphaFoldDB" id="A0A5E8BSN6"/>
<keyword evidence="2" id="KW-1185">Reference proteome</keyword>
<proteinExistence type="predicted"/>
<reference evidence="1 2" key="1">
    <citation type="submission" date="2019-09" db="EMBL/GenBank/DDBJ databases">
        <authorList>
            <person name="Brejova B."/>
        </authorList>
    </citation>
    <scope>NUCLEOTIDE SEQUENCE [LARGE SCALE GENOMIC DNA]</scope>
</reference>
<sequence>MSHLDILPTEVHYHIAWYLSSTDKAVLGKTASRLRQIYSPSSFTCVLVELDSPTGSSYKNSHPAYRSVPVKAILHPNSYAWFSPLNVQIVVLSGAPDVAVLNALNGLTQLPKLKKLILDIPVRDSINLNEAQIDTLFEKTSTAFNTLISQPPLLIDLRVGDYSLIKNLSPKAHINHISLRLLRQPVEFISVPPFENLSSIHLDLARHSPRENYRRAFISLAAIQTLKKVIVTYYVCDYYKLQPLLLLPATLEKCLLRFNLHPNALPQALYPSDMEEFEIPQVTELAYETGSFSTSALGFIQKLVFPRLKALDGTVAPSAWKEIFNPTTGINTKWFDQPLNITSLRLGIYDHYLVPEISFLLIALGQFIHLKTLEIDIDPLIETDTEDTSRPIFETVFKYLQSIEPENFPFKNKKTFDTFDTFDIFLKPYSETNQQKLKLLLDYSTIMPSEYDRLKAAMGPKETRVISPDILLNLLNLPEMSAIIPHFDLPLLFYHFPGACRLIPSETSHTIENLKPMASKGSHEIFWSEWFYFKSHLVQLSEQRTMIIRNYLDYLICNDTAFSSKVLANTPPCAVKNLSTDCYNNNKQFNGAVVRFQQLALNELLMKTIYEKLRNLTSLTTTGFPGLAHGSWFAACARSHSFLEKVVLLPSPEDEFYTKTLNGPVAQQFANVTATGVNTTQPMSFKEPDMFTNISNAVVVDLKMYRNSLKPVSTFPYKLCGQVTEGTLPKILRDGELHYIAPSIVKDYPSSYHFC</sequence>
<accession>A0A5E8BSN6</accession>
<evidence type="ECO:0000313" key="1">
    <source>
        <dbReference type="EMBL" id="VVT54453.1"/>
    </source>
</evidence>
<protein>
    <recommendedName>
        <fullName evidence="3">F-box domain-containing protein</fullName>
    </recommendedName>
</protein>
<dbReference type="Proteomes" id="UP000398389">
    <property type="component" value="Unassembled WGS sequence"/>
</dbReference>
<organism evidence="1 2">
    <name type="scientific">Magnusiomyces paraingens</name>
    <dbReference type="NCBI Taxonomy" id="2606893"/>
    <lineage>
        <taxon>Eukaryota</taxon>
        <taxon>Fungi</taxon>
        <taxon>Dikarya</taxon>
        <taxon>Ascomycota</taxon>
        <taxon>Saccharomycotina</taxon>
        <taxon>Dipodascomycetes</taxon>
        <taxon>Dipodascales</taxon>
        <taxon>Dipodascaceae</taxon>
        <taxon>Magnusiomyces</taxon>
    </lineage>
</organism>
<evidence type="ECO:0000313" key="2">
    <source>
        <dbReference type="Proteomes" id="UP000398389"/>
    </source>
</evidence>
<dbReference type="RefSeq" id="XP_031854689.1">
    <property type="nucleotide sequence ID" value="XM_031998798.1"/>
</dbReference>
<name>A0A5E8BSN6_9ASCO</name>
<gene>
    <name evidence="1" type="ORF">SAPINGB_P004083</name>
</gene>
<evidence type="ECO:0008006" key="3">
    <source>
        <dbReference type="Google" id="ProtNLM"/>
    </source>
</evidence>
<dbReference type="EMBL" id="CABVLU010000003">
    <property type="protein sequence ID" value="VVT54453.1"/>
    <property type="molecule type" value="Genomic_DNA"/>
</dbReference>
<dbReference type="GeneID" id="43582898"/>